<reference evidence="1 2" key="1">
    <citation type="journal article" date="2019" name="Int. J. Syst. Evol. Microbiol.">
        <title>The Global Catalogue of Microorganisms (GCM) 10K type strain sequencing project: providing services to taxonomists for standard genome sequencing and annotation.</title>
        <authorList>
            <consortium name="The Broad Institute Genomics Platform"/>
            <consortium name="The Broad Institute Genome Sequencing Center for Infectious Disease"/>
            <person name="Wu L."/>
            <person name="Ma J."/>
        </authorList>
    </citation>
    <scope>NUCLEOTIDE SEQUENCE [LARGE SCALE GENOMIC DNA]</scope>
    <source>
        <strain evidence="1 2">CGMCC 1.15824</strain>
    </source>
</reference>
<name>A0ABD5QGZ6_9EURY</name>
<dbReference type="Proteomes" id="UP001595925">
    <property type="component" value="Unassembled WGS sequence"/>
</dbReference>
<accession>A0ABD5QGZ6</accession>
<dbReference type="AlphaFoldDB" id="A0ABD5QGZ6"/>
<protein>
    <submittedName>
        <fullName evidence="1">Uncharacterized protein</fullName>
    </submittedName>
</protein>
<organism evidence="1 2">
    <name type="scientific">Saliphagus infecundisoli</name>
    <dbReference type="NCBI Taxonomy" id="1849069"/>
    <lineage>
        <taxon>Archaea</taxon>
        <taxon>Methanobacteriati</taxon>
        <taxon>Methanobacteriota</taxon>
        <taxon>Stenosarchaea group</taxon>
        <taxon>Halobacteria</taxon>
        <taxon>Halobacteriales</taxon>
        <taxon>Natrialbaceae</taxon>
        <taxon>Saliphagus</taxon>
    </lineage>
</organism>
<dbReference type="EMBL" id="JBHSJG010000038">
    <property type="protein sequence ID" value="MFC4988904.1"/>
    <property type="molecule type" value="Genomic_DNA"/>
</dbReference>
<evidence type="ECO:0000313" key="1">
    <source>
        <dbReference type="EMBL" id="MFC4988904.1"/>
    </source>
</evidence>
<proteinExistence type="predicted"/>
<dbReference type="RefSeq" id="WP_380683432.1">
    <property type="nucleotide sequence ID" value="NZ_JBHSJG010000038.1"/>
</dbReference>
<sequence length="180" mass="19649">VCLGLLHALSKQTLTLTRCDRLSIASLQGYRSKRKSNAWIDNTDGSELVCTIGALGWIRCTDARGLFVAVIEPVVNVNSDVDWASEHTIASNSVKGRLADAVDDQFDRVRVEPTQMVEYCSRERISCGCINSNVITAGKLIGFRASIGELVVEGNPSEDSLEVLAWICGVSSDSKLKFRK</sequence>
<evidence type="ECO:0000313" key="2">
    <source>
        <dbReference type="Proteomes" id="UP001595925"/>
    </source>
</evidence>
<keyword evidence="2" id="KW-1185">Reference proteome</keyword>
<feature type="non-terminal residue" evidence="1">
    <location>
        <position position="1"/>
    </location>
</feature>
<comment type="caution">
    <text evidence="1">The sequence shown here is derived from an EMBL/GenBank/DDBJ whole genome shotgun (WGS) entry which is preliminary data.</text>
</comment>
<gene>
    <name evidence="1" type="ORF">ACFPFO_14245</name>
</gene>